<dbReference type="EMBL" id="PJEO01000050">
    <property type="protein sequence ID" value="PKQ44376.1"/>
    <property type="molecule type" value="Genomic_DNA"/>
</dbReference>
<dbReference type="InterPro" id="IPR037682">
    <property type="entry name" value="TonB_C"/>
</dbReference>
<keyword evidence="1" id="KW-0472">Membrane</keyword>
<feature type="transmembrane region" description="Helical" evidence="1">
    <location>
        <begin position="33"/>
        <end position="51"/>
    </location>
</feature>
<gene>
    <name evidence="3" type="ORF">CSW08_13265</name>
</gene>
<dbReference type="OrthoDB" id="1522859at2"/>
<evidence type="ECO:0000256" key="1">
    <source>
        <dbReference type="SAM" id="Phobius"/>
    </source>
</evidence>
<accession>A0A2N3HHE4</accession>
<comment type="caution">
    <text evidence="3">The sequence shown here is derived from an EMBL/GenBank/DDBJ whole genome shotgun (WGS) entry which is preliminary data.</text>
</comment>
<protein>
    <submittedName>
        <fullName evidence="3">Energy transducer TonB</fullName>
    </submittedName>
</protein>
<dbReference type="Gene3D" id="3.30.1150.10">
    <property type="match status" value="1"/>
</dbReference>
<keyword evidence="1" id="KW-0812">Transmembrane</keyword>
<dbReference type="RefSeq" id="WP_106660352.1">
    <property type="nucleotide sequence ID" value="NZ_PJEO01000050.1"/>
</dbReference>
<sequence length="260" mass="29658">MKTPKKTLDLIRQNEQVVKKSQKHDANLQKNSVLFFQVGLIVCFLAAYGLLEMNFEKTDDIVTAYPRMDDNDLYVFHDPVKVYEEEVKKELVKKIPNSFKEPTISDDPTIEVISEIFTEPPVIDKPISPGDIKVDVVPEDIPIHITFIEQVPIYPGCEKEKSNDAKRKCMSEKITKLVQKQFDTNLAGELGLTGKQVIRTQFKIDKTGHVTDIQIRAPHSKLKEEAERVLNQIPDMTPGRQQNKNVGVIYSLPIVFQVQN</sequence>
<name>A0A2N3HHE4_9FLAO</name>
<feature type="domain" description="TonB C-terminal" evidence="2">
    <location>
        <begin position="198"/>
        <end position="257"/>
    </location>
</feature>
<evidence type="ECO:0000313" key="4">
    <source>
        <dbReference type="Proteomes" id="UP000233435"/>
    </source>
</evidence>
<dbReference type="GO" id="GO:0055085">
    <property type="term" value="P:transmembrane transport"/>
    <property type="evidence" value="ECO:0007669"/>
    <property type="project" value="InterPro"/>
</dbReference>
<reference evidence="3 4" key="1">
    <citation type="submission" date="2017-12" db="EMBL/GenBank/DDBJ databases">
        <title>Confluentibacter flavum sp. nov., isolated from the saline lake.</title>
        <authorList>
            <person name="Yu L."/>
        </authorList>
    </citation>
    <scope>NUCLEOTIDE SEQUENCE [LARGE SCALE GENOMIC DNA]</scope>
    <source>
        <strain evidence="3 4">3B</strain>
    </source>
</reference>
<organism evidence="3 4">
    <name type="scientific">Confluentibacter flavum</name>
    <dbReference type="NCBI Taxonomy" id="1909700"/>
    <lineage>
        <taxon>Bacteria</taxon>
        <taxon>Pseudomonadati</taxon>
        <taxon>Bacteroidota</taxon>
        <taxon>Flavobacteriia</taxon>
        <taxon>Flavobacteriales</taxon>
        <taxon>Flavobacteriaceae</taxon>
        <taxon>Confluentibacter</taxon>
    </lineage>
</organism>
<proteinExistence type="predicted"/>
<keyword evidence="1" id="KW-1133">Transmembrane helix</keyword>
<keyword evidence="4" id="KW-1185">Reference proteome</keyword>
<evidence type="ECO:0000259" key="2">
    <source>
        <dbReference type="Pfam" id="PF03544"/>
    </source>
</evidence>
<dbReference type="Proteomes" id="UP000233435">
    <property type="component" value="Unassembled WGS sequence"/>
</dbReference>
<dbReference type="Pfam" id="PF03544">
    <property type="entry name" value="TonB_C"/>
    <property type="match status" value="1"/>
</dbReference>
<evidence type="ECO:0000313" key="3">
    <source>
        <dbReference type="EMBL" id="PKQ44376.1"/>
    </source>
</evidence>
<dbReference type="AlphaFoldDB" id="A0A2N3HHE4"/>
<dbReference type="SUPFAM" id="SSF74653">
    <property type="entry name" value="TolA/TonB C-terminal domain"/>
    <property type="match status" value="1"/>
</dbReference>